<dbReference type="GO" id="GO:0006508">
    <property type="term" value="P:proteolysis"/>
    <property type="evidence" value="ECO:0007669"/>
    <property type="project" value="InterPro"/>
</dbReference>
<name>A0A927AWG3_9BACT</name>
<dbReference type="InterPro" id="IPR011600">
    <property type="entry name" value="Pept_C14_caspase"/>
</dbReference>
<comment type="caution">
    <text evidence="3">The sequence shown here is derived from an EMBL/GenBank/DDBJ whole genome shotgun (WGS) entry which is preliminary data.</text>
</comment>
<dbReference type="RefSeq" id="WP_190893303.1">
    <property type="nucleotide sequence ID" value="NZ_JACWZY010000064.1"/>
</dbReference>
<dbReference type="AlphaFoldDB" id="A0A927AWG3"/>
<dbReference type="InterPro" id="IPR050452">
    <property type="entry name" value="Metacaspase"/>
</dbReference>
<feature type="domain" description="Peptidase C14 caspase" evidence="2">
    <location>
        <begin position="53"/>
        <end position="279"/>
    </location>
</feature>
<dbReference type="GO" id="GO:0005737">
    <property type="term" value="C:cytoplasm"/>
    <property type="evidence" value="ECO:0007669"/>
    <property type="project" value="TreeGrafter"/>
</dbReference>
<dbReference type="PANTHER" id="PTHR48104:SF30">
    <property type="entry name" value="METACASPASE-1"/>
    <property type="match status" value="1"/>
</dbReference>
<dbReference type="PANTHER" id="PTHR48104">
    <property type="entry name" value="METACASPASE-4"/>
    <property type="match status" value="1"/>
</dbReference>
<evidence type="ECO:0000259" key="2">
    <source>
        <dbReference type="Pfam" id="PF00656"/>
    </source>
</evidence>
<protein>
    <submittedName>
        <fullName evidence="3">Caspase family protein</fullName>
    </submittedName>
</protein>
<reference evidence="3" key="1">
    <citation type="submission" date="2020-09" db="EMBL/GenBank/DDBJ databases">
        <authorList>
            <person name="Kim M.K."/>
        </authorList>
    </citation>
    <scope>NUCLEOTIDE SEQUENCE</scope>
    <source>
        <strain evidence="3">BT702</strain>
    </source>
</reference>
<evidence type="ECO:0000313" key="3">
    <source>
        <dbReference type="EMBL" id="MBD2705657.1"/>
    </source>
</evidence>
<dbReference type="Proteomes" id="UP000598820">
    <property type="component" value="Unassembled WGS sequence"/>
</dbReference>
<proteinExistence type="predicted"/>
<evidence type="ECO:0000256" key="1">
    <source>
        <dbReference type="SAM" id="SignalP"/>
    </source>
</evidence>
<accession>A0A927AWG3</accession>
<sequence>MNLHYFYKSFLCSACAFFIITVGLAQPEGFAVLVGVQSTNAVCKPGDFFDNRATAGVGKDIDKMRQLLRQAKFKDANVKPLLTNTETTAASILKSLSDMIPKAKAGDLVVFYFSGHGDTLRDTNRDELSKFDGVLIASDRCVIDDELDPIWQKFLPGVRLVMIADACHAESSYKINFLDHRITIEPSPKRQTGTRGRNSLAEKSLQPTVRFKNEILFDQSRRDAFGTCLETALDPAQPYQMIYVSASHEATTTGGASNGSLFTDELYRNARLVDPNQPVRLTYRKLMERIDTCPSTVTYAEVGVLSPQFKNDYFLKIR</sequence>
<dbReference type="EMBL" id="JACWZY010000064">
    <property type="protein sequence ID" value="MBD2705657.1"/>
    <property type="molecule type" value="Genomic_DNA"/>
</dbReference>
<feature type="chain" id="PRO_5037112103" evidence="1">
    <location>
        <begin position="26"/>
        <end position="318"/>
    </location>
</feature>
<dbReference type="InterPro" id="IPR029030">
    <property type="entry name" value="Caspase-like_dom_sf"/>
</dbReference>
<dbReference type="SUPFAM" id="SSF52129">
    <property type="entry name" value="Caspase-like"/>
    <property type="match status" value="1"/>
</dbReference>
<dbReference type="GO" id="GO:0004197">
    <property type="term" value="F:cysteine-type endopeptidase activity"/>
    <property type="evidence" value="ECO:0007669"/>
    <property type="project" value="InterPro"/>
</dbReference>
<dbReference type="Gene3D" id="3.40.50.1460">
    <property type="match status" value="1"/>
</dbReference>
<organism evidence="3 4">
    <name type="scientific">Spirosoma profusum</name>
    <dbReference type="NCBI Taxonomy" id="2771354"/>
    <lineage>
        <taxon>Bacteria</taxon>
        <taxon>Pseudomonadati</taxon>
        <taxon>Bacteroidota</taxon>
        <taxon>Cytophagia</taxon>
        <taxon>Cytophagales</taxon>
        <taxon>Cytophagaceae</taxon>
        <taxon>Spirosoma</taxon>
    </lineage>
</organism>
<keyword evidence="4" id="KW-1185">Reference proteome</keyword>
<feature type="signal peptide" evidence="1">
    <location>
        <begin position="1"/>
        <end position="25"/>
    </location>
</feature>
<dbReference type="Pfam" id="PF00656">
    <property type="entry name" value="Peptidase_C14"/>
    <property type="match status" value="1"/>
</dbReference>
<gene>
    <name evidence="3" type="ORF">IC229_33930</name>
</gene>
<keyword evidence="1" id="KW-0732">Signal</keyword>
<evidence type="ECO:0000313" key="4">
    <source>
        <dbReference type="Proteomes" id="UP000598820"/>
    </source>
</evidence>